<dbReference type="InterPro" id="IPR038718">
    <property type="entry name" value="SNF2-like_sf"/>
</dbReference>
<evidence type="ECO:0000256" key="18">
    <source>
        <dbReference type="ARBA" id="ARBA00074297"/>
    </source>
</evidence>
<feature type="compositionally biased region" description="Acidic residues" evidence="19">
    <location>
        <begin position="1848"/>
        <end position="1857"/>
    </location>
</feature>
<dbReference type="OrthoDB" id="372624at2759"/>
<proteinExistence type="inferred from homology"/>
<feature type="compositionally biased region" description="Acidic residues" evidence="19">
    <location>
        <begin position="886"/>
        <end position="908"/>
    </location>
</feature>
<dbReference type="GO" id="GO:0006338">
    <property type="term" value="P:chromatin remodeling"/>
    <property type="evidence" value="ECO:0007669"/>
    <property type="project" value="TreeGrafter"/>
</dbReference>
<keyword evidence="11" id="KW-0238">DNA-binding</keyword>
<dbReference type="PROSITE" id="PS51192">
    <property type="entry name" value="HELICASE_ATP_BIND_1"/>
    <property type="match status" value="1"/>
</dbReference>
<evidence type="ECO:0000256" key="12">
    <source>
        <dbReference type="ARBA" id="ARBA00023159"/>
    </source>
</evidence>
<comment type="caution">
    <text evidence="22">The sequence shown here is derived from an EMBL/GenBank/DDBJ whole genome shotgun (WGS) entry which is preliminary data.</text>
</comment>
<dbReference type="GO" id="GO:0005524">
    <property type="term" value="F:ATP binding"/>
    <property type="evidence" value="ECO:0007669"/>
    <property type="project" value="UniProtKB-KW"/>
</dbReference>
<keyword evidence="23" id="KW-1185">Reference proteome</keyword>
<keyword evidence="7" id="KW-0347">Helicase</keyword>
<evidence type="ECO:0000256" key="3">
    <source>
        <dbReference type="ARBA" id="ARBA00011826"/>
    </source>
</evidence>
<comment type="function">
    <text evidence="15">Catalytic component of the SWR1 complex which mediates the ATP-dependent exchange of histone H2A for the H2A variant HZT1 leading to transcriptional regulation of selected genes by chromatin remodeling.</text>
</comment>
<evidence type="ECO:0000256" key="1">
    <source>
        <dbReference type="ARBA" id="ARBA00004123"/>
    </source>
</evidence>
<dbReference type="RefSeq" id="XP_036631230.1">
    <property type="nucleotide sequence ID" value="XM_036777610.1"/>
</dbReference>
<dbReference type="InterPro" id="IPR000330">
    <property type="entry name" value="SNF2_N"/>
</dbReference>
<dbReference type="InterPro" id="IPR050520">
    <property type="entry name" value="INO80/SWR1_helicase"/>
</dbReference>
<feature type="domain" description="Helicase ATP-binding" evidence="20">
    <location>
        <begin position="1099"/>
        <end position="1264"/>
    </location>
</feature>
<feature type="compositionally biased region" description="Acidic residues" evidence="19">
    <location>
        <begin position="918"/>
        <end position="928"/>
    </location>
</feature>
<feature type="region of interest" description="Disordered" evidence="19">
    <location>
        <begin position="1036"/>
        <end position="1058"/>
    </location>
</feature>
<keyword evidence="12" id="KW-0010">Activator</keyword>
<dbReference type="InterPro" id="IPR001650">
    <property type="entry name" value="Helicase_C-like"/>
</dbReference>
<dbReference type="InterPro" id="IPR014001">
    <property type="entry name" value="Helicase_ATP-bd"/>
</dbReference>
<dbReference type="Proteomes" id="UP000623687">
    <property type="component" value="Unassembled WGS sequence"/>
</dbReference>
<dbReference type="SMART" id="SM00490">
    <property type="entry name" value="HELICc"/>
    <property type="match status" value="1"/>
</dbReference>
<dbReference type="SUPFAM" id="SSF52540">
    <property type="entry name" value="P-loop containing nucleoside triphosphate hydrolases"/>
    <property type="match status" value="2"/>
</dbReference>
<dbReference type="VEuPathDB" id="FungiDB:PC9H_008090"/>
<evidence type="ECO:0000256" key="9">
    <source>
        <dbReference type="ARBA" id="ARBA00022853"/>
    </source>
</evidence>
<accession>A0A8H6ZW56</accession>
<evidence type="ECO:0000256" key="4">
    <source>
        <dbReference type="ARBA" id="ARBA00012551"/>
    </source>
</evidence>
<evidence type="ECO:0000256" key="14">
    <source>
        <dbReference type="ARBA" id="ARBA00023242"/>
    </source>
</evidence>
<comment type="similarity">
    <text evidence="2">Belongs to the SNF2/RAD54 helicase family. SWR1 subfamily.</text>
</comment>
<evidence type="ECO:0000256" key="11">
    <source>
        <dbReference type="ARBA" id="ARBA00023125"/>
    </source>
</evidence>
<dbReference type="PANTHER" id="PTHR45685">
    <property type="entry name" value="HELICASE SRCAP-RELATED"/>
    <property type="match status" value="1"/>
</dbReference>
<evidence type="ECO:0000256" key="8">
    <source>
        <dbReference type="ARBA" id="ARBA00022840"/>
    </source>
</evidence>
<evidence type="ECO:0000259" key="21">
    <source>
        <dbReference type="PROSITE" id="PS51194"/>
    </source>
</evidence>
<keyword evidence="14" id="KW-0539">Nucleus</keyword>
<dbReference type="GO" id="GO:0016887">
    <property type="term" value="F:ATP hydrolysis activity"/>
    <property type="evidence" value="ECO:0007669"/>
    <property type="project" value="TreeGrafter"/>
</dbReference>
<evidence type="ECO:0000256" key="6">
    <source>
        <dbReference type="ARBA" id="ARBA00022801"/>
    </source>
</evidence>
<feature type="compositionally biased region" description="Acidic residues" evidence="19">
    <location>
        <begin position="1040"/>
        <end position="1052"/>
    </location>
</feature>
<dbReference type="Pfam" id="PF00176">
    <property type="entry name" value="SNF2-rel_dom"/>
    <property type="match status" value="1"/>
</dbReference>
<dbReference type="GO" id="GO:0003677">
    <property type="term" value="F:DNA binding"/>
    <property type="evidence" value="ECO:0007669"/>
    <property type="project" value="UniProtKB-KW"/>
</dbReference>
<keyword evidence="13" id="KW-0804">Transcription</keyword>
<dbReference type="GO" id="GO:0003678">
    <property type="term" value="F:DNA helicase activity"/>
    <property type="evidence" value="ECO:0007669"/>
    <property type="project" value="UniProtKB-EC"/>
</dbReference>
<dbReference type="EC" id="3.6.4.12" evidence="4"/>
<keyword evidence="9" id="KW-0156">Chromatin regulator</keyword>
<dbReference type="FunFam" id="3.40.50.10810:FF:000051">
    <property type="entry name" value="Helicase SWR1"/>
    <property type="match status" value="1"/>
</dbReference>
<evidence type="ECO:0000256" key="19">
    <source>
        <dbReference type="SAM" id="MobiDB-lite"/>
    </source>
</evidence>
<protein>
    <recommendedName>
        <fullName evidence="16">Helicase SWR1</fullName>
        <ecNumber evidence="4">3.6.4.12</ecNumber>
    </recommendedName>
    <alternativeName>
        <fullName evidence="18">Helicase swr1</fullName>
    </alternativeName>
</protein>
<evidence type="ECO:0000259" key="20">
    <source>
        <dbReference type="PROSITE" id="PS51192"/>
    </source>
</evidence>
<evidence type="ECO:0000256" key="2">
    <source>
        <dbReference type="ARBA" id="ARBA00009220"/>
    </source>
</evidence>
<keyword evidence="6" id="KW-0378">Hydrolase</keyword>
<keyword evidence="10" id="KW-0805">Transcription regulation</keyword>
<reference evidence="22" key="1">
    <citation type="submission" date="2019-07" db="EMBL/GenBank/DDBJ databases">
        <authorList>
            <person name="Palmer J.M."/>
        </authorList>
    </citation>
    <scope>NUCLEOTIDE SEQUENCE</scope>
    <source>
        <strain evidence="22">PC9</strain>
    </source>
</reference>
<comment type="subunit">
    <text evidence="3">Component of the SWR1 chromatin-remodeling complex.</text>
</comment>
<dbReference type="GeneID" id="59377908"/>
<evidence type="ECO:0000313" key="22">
    <source>
        <dbReference type="EMBL" id="KAF7428858.1"/>
    </source>
</evidence>
<sequence>MLRDNSATELCMTNGQEGTVYDWVPTVGVYGQPVLDVLFIELKKPPTPVQFEGLPLNVVPIMRTTTPTWCDLPSGKKLHISRSQVEVTVNYAMTDFASQGKTRENNVVHLNDTASHQGYYTALSRSATAAGTLILQGFNPSIISDKKCSGALRQEFRDLELPDDITRLQFVGKLPPSVVGDTRRTLIHSFRQHKSESYVPHHMHSAIRWNKKQPYIEPDFNDLDWSIIPTQHITKFLPSEFVQEMKEKAEVWKTESSGATQLPQLHVASKSTYKLADTRPQTQVASVKRSISDDLAQGAATFYTQRKRIKVSNPTSIQHHPAVHCLIPIGCQWSDNSCAYDTVLSLLYNAWLDKPVATFPELSSVLFPALIKCFDQVNHSQDRLTDTREYARQALSVQRPTEFKYGEYASVSSILDILFSATDGMVDLLALWVFKNQQKPFSICKDQPIGVWRNAGPGGHLVDTAPGTPTLWCRDWSYDESGACTMVDRKGKGKAREAVNGTVAGDVLDAETSALLAERQREMETIHDRHDTLKVRELFHMVHFRNMLAYDPAEAKWDNSLVFQQFKADYDLLEQASSMAAGPSMRRTRRAINERHQILHAPLLKVKKGTKATQGRAIESVSASMAMHDDTQPRKRRKTEPILATQKLSLRPEVLTTNQQPNTNVKLNIKRIKLLVRRPPPTISHPRQRPGPARFNTSVSALLTSYRTLNDRELNHEAFEQSASADAEIHERVELFRKQGRFIPGTDVLFGTTPQEGSFTTPQRSTHDIWDEVVADATAAGRARLKKSTGKTISALIQGYWDAQASKKDRAKVLEERRLRALAKATVRLVANEWKRVLLHIREQERVKREAEEMRRGAEHLDAILDQSGHILTAQQGDLWASDSERDGDDEDEDDEADDVQSEIDDNGTDVPGRRDEDDGSEASDGSEDTGALIRQHSPRLEEHASIDDTVVDEAEHALRKLPESSPAVMANIIELPNDSPTPLAGDDGDITDIRPAVAEPPQTGDDAVSGTSPLLDAKESTDAEDILRGAVIKVAEDTTPTEDDSEPEETSTESGIPEYLKPYAVAPVQWDHQDKIKPPLLLRGVLRPYQQAGLEWLASLHTNNLNGILADEMGLGKTIQTIALLAHLACDHGIWGPHVIIVPTSVLLNWVMEFKKFLPGFKVMSYHGSTKRRKELRQGWNDKHHFNVCITSYTLASRDAHIFKRKSWYYMILDEAHMIKNFKSQRWNILLMFRSFRRLLLTGTPLQNNLTELWALLQFLMSGSNFANLKEFAEWFSNPLEKAIEMGNALDEDTMQRVTKLHTVLRPYLLRRLKRDVEKELPSKYEHLVLCPLSKRQRFLYDEFMARAHTRDALDSGVYQKIANILMQLRKVCNHPDLFEVRPIVTSFAMDRSAVADFEIKELLIRRRMFHDAEESVNLDVLGLRFIDRQGSSFIAAQETRRLEATARLPFISEMPGEPPPKDTRTIAGFRKYEAYRERAETIARWAHIGYLNGLRCNASPIFSYESLRLLRQFTRSPIPSQYADNRTTYLEEVSVVNDMVTSYGDRESEMAGIIDRFAFVTSPVVAMDMPRLALGAHEDFLRQQPPSFDELLHRSSVKLQIAFPDPSLIQYDCGKLQQLTRLLREKKMGGHRVLIFTQMTKVLDILEIFMNLHGYLYLRLDGATKIEDRQYITERFNADARIFCFISSSRSGGVGINLTGADTVVFYDSDFNPQMDRQCEDRAHRIGQIRDVHIYRFVSQHTVEEAMLRKANQKRSLDDLVIQKGEFDWRSLFNDESALTRALGEVEDTEDARAADLAAREEVDMEGADADDFGEDREANEIVPPQSGTGNPPDEARVTGGVPEPPPEEEGEEEGGTVLDYMFDFVTADYDFFRDW</sequence>
<evidence type="ECO:0000256" key="10">
    <source>
        <dbReference type="ARBA" id="ARBA00023015"/>
    </source>
</evidence>
<evidence type="ECO:0000256" key="15">
    <source>
        <dbReference type="ARBA" id="ARBA00037570"/>
    </source>
</evidence>
<evidence type="ECO:0000256" key="7">
    <source>
        <dbReference type="ARBA" id="ARBA00022806"/>
    </source>
</evidence>
<dbReference type="EMBL" id="JACETU010000005">
    <property type="protein sequence ID" value="KAF7428858.1"/>
    <property type="molecule type" value="Genomic_DNA"/>
</dbReference>
<feature type="region of interest" description="Disordered" evidence="19">
    <location>
        <begin position="1801"/>
        <end position="1860"/>
    </location>
</feature>
<dbReference type="CDD" id="cd18793">
    <property type="entry name" value="SF2_C_SNF"/>
    <property type="match status" value="1"/>
</dbReference>
<dbReference type="Pfam" id="PF00271">
    <property type="entry name" value="Helicase_C"/>
    <property type="match status" value="1"/>
</dbReference>
<dbReference type="InterPro" id="IPR027417">
    <property type="entry name" value="P-loop_NTPase"/>
</dbReference>
<comment type="catalytic activity">
    <reaction evidence="17">
        <text>ATP + H2O = ADP + phosphate + H(+)</text>
        <dbReference type="Rhea" id="RHEA:13065"/>
        <dbReference type="ChEBI" id="CHEBI:15377"/>
        <dbReference type="ChEBI" id="CHEBI:15378"/>
        <dbReference type="ChEBI" id="CHEBI:30616"/>
        <dbReference type="ChEBI" id="CHEBI:43474"/>
        <dbReference type="ChEBI" id="CHEBI:456216"/>
        <dbReference type="EC" id="3.6.4.12"/>
    </reaction>
</comment>
<evidence type="ECO:0000256" key="16">
    <source>
        <dbReference type="ARBA" id="ARBA00040599"/>
    </source>
</evidence>
<feature type="compositionally biased region" description="Acidic residues" evidence="19">
    <location>
        <begin position="1805"/>
        <end position="1817"/>
    </location>
</feature>
<feature type="region of interest" description="Disordered" evidence="19">
    <location>
        <begin position="876"/>
        <end position="931"/>
    </location>
</feature>
<dbReference type="Gene3D" id="3.40.50.10810">
    <property type="entry name" value="Tandem AAA-ATPase domain"/>
    <property type="match status" value="1"/>
</dbReference>
<dbReference type="SMART" id="SM00487">
    <property type="entry name" value="DEXDc"/>
    <property type="match status" value="1"/>
</dbReference>
<dbReference type="PROSITE" id="PS51194">
    <property type="entry name" value="HELICASE_CTER"/>
    <property type="match status" value="1"/>
</dbReference>
<name>A0A8H6ZW56_PLEOS</name>
<comment type="subcellular location">
    <subcellularLocation>
        <location evidence="1">Nucleus</location>
    </subcellularLocation>
</comment>
<gene>
    <name evidence="22" type="primary">SWR1</name>
    <name evidence="22" type="ORF">PC9H_008090</name>
</gene>
<keyword evidence="5" id="KW-0547">Nucleotide-binding</keyword>
<evidence type="ECO:0000256" key="17">
    <source>
        <dbReference type="ARBA" id="ARBA00047995"/>
    </source>
</evidence>
<feature type="domain" description="Helicase C-terminal" evidence="21">
    <location>
        <begin position="1617"/>
        <end position="1770"/>
    </location>
</feature>
<organism evidence="22 23">
    <name type="scientific">Pleurotus ostreatus</name>
    <name type="common">Oyster mushroom</name>
    <name type="synonym">White-rot fungus</name>
    <dbReference type="NCBI Taxonomy" id="5322"/>
    <lineage>
        <taxon>Eukaryota</taxon>
        <taxon>Fungi</taxon>
        <taxon>Dikarya</taxon>
        <taxon>Basidiomycota</taxon>
        <taxon>Agaricomycotina</taxon>
        <taxon>Agaricomycetes</taxon>
        <taxon>Agaricomycetidae</taxon>
        <taxon>Agaricales</taxon>
        <taxon>Pleurotineae</taxon>
        <taxon>Pleurotaceae</taxon>
        <taxon>Pleurotus</taxon>
    </lineage>
</organism>
<dbReference type="Gene3D" id="3.40.50.300">
    <property type="entry name" value="P-loop containing nucleotide triphosphate hydrolases"/>
    <property type="match status" value="1"/>
</dbReference>
<dbReference type="GO" id="GO:0000812">
    <property type="term" value="C:Swr1 complex"/>
    <property type="evidence" value="ECO:0007669"/>
    <property type="project" value="TreeGrafter"/>
</dbReference>
<evidence type="ECO:0000313" key="23">
    <source>
        <dbReference type="Proteomes" id="UP000623687"/>
    </source>
</evidence>
<dbReference type="InterPro" id="IPR049730">
    <property type="entry name" value="SNF2/RAD54-like_C"/>
</dbReference>
<evidence type="ECO:0000256" key="5">
    <source>
        <dbReference type="ARBA" id="ARBA00022741"/>
    </source>
</evidence>
<evidence type="ECO:0000256" key="13">
    <source>
        <dbReference type="ARBA" id="ARBA00023163"/>
    </source>
</evidence>
<dbReference type="PANTHER" id="PTHR45685:SF1">
    <property type="entry name" value="HELICASE SRCAP"/>
    <property type="match status" value="1"/>
</dbReference>
<keyword evidence="8" id="KW-0067">ATP-binding</keyword>
<dbReference type="GO" id="GO:0042393">
    <property type="term" value="F:histone binding"/>
    <property type="evidence" value="ECO:0007669"/>
    <property type="project" value="TreeGrafter"/>
</dbReference>